<gene>
    <name evidence="2" type="ORF">OG469_09390</name>
</gene>
<organism evidence="2 3">
    <name type="scientific">Kitasatospora herbaricolor</name>
    <dbReference type="NCBI Taxonomy" id="68217"/>
    <lineage>
        <taxon>Bacteria</taxon>
        <taxon>Bacillati</taxon>
        <taxon>Actinomycetota</taxon>
        <taxon>Actinomycetes</taxon>
        <taxon>Kitasatosporales</taxon>
        <taxon>Streptomycetaceae</taxon>
        <taxon>Kitasatospora</taxon>
    </lineage>
</organism>
<feature type="domain" description="Coenzyme Q-binding protein COQ10 START" evidence="1">
    <location>
        <begin position="10"/>
        <end position="131"/>
    </location>
</feature>
<dbReference type="RefSeq" id="WP_329499665.1">
    <property type="nucleotide sequence ID" value="NZ_CP108460.1"/>
</dbReference>
<dbReference type="InterPro" id="IPR023393">
    <property type="entry name" value="START-like_dom_sf"/>
</dbReference>
<dbReference type="EMBL" id="CP108482">
    <property type="protein sequence ID" value="WUS55706.1"/>
    <property type="molecule type" value="Genomic_DNA"/>
</dbReference>
<sequence>MTQVEESIEVAVPVSVAYRRWTRFEDFPRFMAGVERIDRTSPELTHWVVRVGGATREFDARITEQIPDERVAWTTVAGDLHQAGVVTFHRLDDARTKVMLQLAHDPHGLVETVGDKLGFVHRQAIDGLQHFKDFVESRVAGPGAGTGPA</sequence>
<keyword evidence="3" id="KW-1185">Reference proteome</keyword>
<evidence type="ECO:0000259" key="1">
    <source>
        <dbReference type="Pfam" id="PF03364"/>
    </source>
</evidence>
<dbReference type="Proteomes" id="UP001432014">
    <property type="component" value="Chromosome"/>
</dbReference>
<proteinExistence type="predicted"/>
<name>A0ABZ1W4E4_9ACTN</name>
<dbReference type="InterPro" id="IPR005031">
    <property type="entry name" value="COQ10_START"/>
</dbReference>
<dbReference type="Pfam" id="PF03364">
    <property type="entry name" value="Polyketide_cyc"/>
    <property type="match status" value="1"/>
</dbReference>
<evidence type="ECO:0000313" key="2">
    <source>
        <dbReference type="EMBL" id="WUS55706.1"/>
    </source>
</evidence>
<dbReference type="PANTHER" id="PTHR33824">
    <property type="entry name" value="POLYKETIDE CYCLASE/DEHYDRASE AND LIPID TRANSPORT SUPERFAMILY PROTEIN"/>
    <property type="match status" value="1"/>
</dbReference>
<dbReference type="Gene3D" id="3.30.530.20">
    <property type="match status" value="1"/>
</dbReference>
<accession>A0ABZ1W4E4</accession>
<reference evidence="2 3" key="1">
    <citation type="submission" date="2022-10" db="EMBL/GenBank/DDBJ databases">
        <title>The complete genomes of actinobacterial strains from the NBC collection.</title>
        <authorList>
            <person name="Joergensen T.S."/>
            <person name="Alvarez Arevalo M."/>
            <person name="Sterndorff E.B."/>
            <person name="Faurdal D."/>
            <person name="Vuksanovic O."/>
            <person name="Mourched A.-S."/>
            <person name="Charusanti P."/>
            <person name="Shaw S."/>
            <person name="Blin K."/>
            <person name="Weber T."/>
        </authorList>
    </citation>
    <scope>NUCLEOTIDE SEQUENCE [LARGE SCALE GENOMIC DNA]</scope>
    <source>
        <strain evidence="2 3">NBC_01247</strain>
    </source>
</reference>
<protein>
    <submittedName>
        <fullName evidence="2">SRPBCC family protein</fullName>
    </submittedName>
</protein>
<dbReference type="CDD" id="cd07817">
    <property type="entry name" value="SRPBCC_8"/>
    <property type="match status" value="1"/>
</dbReference>
<dbReference type="PANTHER" id="PTHR33824:SF7">
    <property type="entry name" value="POLYKETIDE CYCLASE_DEHYDRASE AND LIPID TRANSPORT SUPERFAMILY PROTEIN"/>
    <property type="match status" value="1"/>
</dbReference>
<evidence type="ECO:0000313" key="3">
    <source>
        <dbReference type="Proteomes" id="UP001432014"/>
    </source>
</evidence>
<dbReference type="SUPFAM" id="SSF55961">
    <property type="entry name" value="Bet v1-like"/>
    <property type="match status" value="1"/>
</dbReference>
<dbReference type="InterPro" id="IPR047137">
    <property type="entry name" value="ORF3"/>
</dbReference>